<dbReference type="SUPFAM" id="SSF54593">
    <property type="entry name" value="Glyoxalase/Bleomycin resistance protein/Dihydroxybiphenyl dioxygenase"/>
    <property type="match status" value="1"/>
</dbReference>
<evidence type="ECO:0000313" key="2">
    <source>
        <dbReference type="EMBL" id="MFC6882405.1"/>
    </source>
</evidence>
<dbReference type="PROSITE" id="PS51819">
    <property type="entry name" value="VOC"/>
    <property type="match status" value="1"/>
</dbReference>
<dbReference type="Gene3D" id="3.10.180.10">
    <property type="entry name" value="2,3-Dihydroxybiphenyl 1,2-Dioxygenase, domain 1"/>
    <property type="match status" value="1"/>
</dbReference>
<dbReference type="Proteomes" id="UP001596380">
    <property type="component" value="Unassembled WGS sequence"/>
</dbReference>
<evidence type="ECO:0000313" key="3">
    <source>
        <dbReference type="Proteomes" id="UP001596380"/>
    </source>
</evidence>
<comment type="caution">
    <text evidence="2">The sequence shown here is derived from an EMBL/GenBank/DDBJ whole genome shotgun (WGS) entry which is preliminary data.</text>
</comment>
<feature type="domain" description="VOC" evidence="1">
    <location>
        <begin position="7"/>
        <end position="131"/>
    </location>
</feature>
<dbReference type="InterPro" id="IPR029068">
    <property type="entry name" value="Glyas_Bleomycin-R_OHBP_Dase"/>
</dbReference>
<accession>A0ABW2CNA0</accession>
<dbReference type="InterPro" id="IPR004360">
    <property type="entry name" value="Glyas_Fos-R_dOase_dom"/>
</dbReference>
<keyword evidence="3" id="KW-1185">Reference proteome</keyword>
<reference evidence="3" key="1">
    <citation type="journal article" date="2019" name="Int. J. Syst. Evol. Microbiol.">
        <title>The Global Catalogue of Microorganisms (GCM) 10K type strain sequencing project: providing services to taxonomists for standard genome sequencing and annotation.</title>
        <authorList>
            <consortium name="The Broad Institute Genomics Platform"/>
            <consortium name="The Broad Institute Genome Sequencing Center for Infectious Disease"/>
            <person name="Wu L."/>
            <person name="Ma J."/>
        </authorList>
    </citation>
    <scope>NUCLEOTIDE SEQUENCE [LARGE SCALE GENOMIC DNA]</scope>
    <source>
        <strain evidence="3">JCM 3369</strain>
    </source>
</reference>
<proteinExistence type="predicted"/>
<gene>
    <name evidence="2" type="ORF">ACFQKB_21800</name>
</gene>
<dbReference type="InterPro" id="IPR037523">
    <property type="entry name" value="VOC_core"/>
</dbReference>
<dbReference type="PANTHER" id="PTHR36503">
    <property type="entry name" value="BLR2520 PROTEIN"/>
    <property type="match status" value="1"/>
</dbReference>
<dbReference type="PANTHER" id="PTHR36503:SF1">
    <property type="entry name" value="BLR2520 PROTEIN"/>
    <property type="match status" value="1"/>
</dbReference>
<dbReference type="EMBL" id="JBHSXS010000013">
    <property type="protein sequence ID" value="MFC6882405.1"/>
    <property type="molecule type" value="Genomic_DNA"/>
</dbReference>
<protein>
    <submittedName>
        <fullName evidence="2">VOC family protein</fullName>
    </submittedName>
</protein>
<dbReference type="RefSeq" id="WP_241684506.1">
    <property type="nucleotide sequence ID" value="NZ_JBHSXS010000013.1"/>
</dbReference>
<sequence>MTMMRPQVNLVTLGVPDLAAARRFYVDGLGWEPVVEVENEIVFIPLAPGLLLGLFGAEDLERDIGGGEPAAGPGAMTLAYNVNARGDVVKALEAARAAGATVLKEPRETDFGGFHAYFADPAGFRWEVCHNPGFTVNADGTLTINHGQPGAPL</sequence>
<name>A0ABW2CNA0_9ACTN</name>
<dbReference type="Pfam" id="PF00903">
    <property type="entry name" value="Glyoxalase"/>
    <property type="match status" value="1"/>
</dbReference>
<evidence type="ECO:0000259" key="1">
    <source>
        <dbReference type="PROSITE" id="PS51819"/>
    </source>
</evidence>
<organism evidence="2 3">
    <name type="scientific">Actinomadura yumaensis</name>
    <dbReference type="NCBI Taxonomy" id="111807"/>
    <lineage>
        <taxon>Bacteria</taxon>
        <taxon>Bacillati</taxon>
        <taxon>Actinomycetota</taxon>
        <taxon>Actinomycetes</taxon>
        <taxon>Streptosporangiales</taxon>
        <taxon>Thermomonosporaceae</taxon>
        <taxon>Actinomadura</taxon>
    </lineage>
</organism>